<protein>
    <submittedName>
        <fullName evidence="2">Uncharacterized protein</fullName>
    </submittedName>
</protein>
<feature type="transmembrane region" description="Helical" evidence="1">
    <location>
        <begin position="319"/>
        <end position="336"/>
    </location>
</feature>
<accession>A0A329LMT9</accession>
<dbReference type="GO" id="GO:0016020">
    <property type="term" value="C:membrane"/>
    <property type="evidence" value="ECO:0007669"/>
    <property type="project" value="InterPro"/>
</dbReference>
<dbReference type="Proteomes" id="UP000250369">
    <property type="component" value="Unassembled WGS sequence"/>
</dbReference>
<dbReference type="EMBL" id="QMFB01000066">
    <property type="protein sequence ID" value="RAV08033.1"/>
    <property type="molecule type" value="Genomic_DNA"/>
</dbReference>
<reference evidence="2 3" key="1">
    <citation type="journal article" date="2009" name="Int. J. Syst. Evol. Microbiol.">
        <title>Paenibacillus contaminans sp. nov., isolated from a contaminated laboratory plate.</title>
        <authorList>
            <person name="Chou J.H."/>
            <person name="Lee J.H."/>
            <person name="Lin M.C."/>
            <person name="Chang P.S."/>
            <person name="Arun A.B."/>
            <person name="Young C.C."/>
            <person name="Chen W.M."/>
        </authorList>
    </citation>
    <scope>NUCLEOTIDE SEQUENCE [LARGE SCALE GENOMIC DNA]</scope>
    <source>
        <strain evidence="2 3">CKOBP-6</strain>
    </source>
</reference>
<comment type="caution">
    <text evidence="2">The sequence shown here is derived from an EMBL/GenBank/DDBJ whole genome shotgun (WGS) entry which is preliminary data.</text>
</comment>
<dbReference type="InterPro" id="IPR010288">
    <property type="entry name" value="EcsB_ABC"/>
</dbReference>
<feature type="transmembrane region" description="Helical" evidence="1">
    <location>
        <begin position="133"/>
        <end position="155"/>
    </location>
</feature>
<feature type="transmembrane region" description="Helical" evidence="1">
    <location>
        <begin position="161"/>
        <end position="177"/>
    </location>
</feature>
<name>A0A329LMT9_9BACL</name>
<feature type="transmembrane region" description="Helical" evidence="1">
    <location>
        <begin position="223"/>
        <end position="241"/>
    </location>
</feature>
<feature type="transmembrane region" description="Helical" evidence="1">
    <location>
        <begin position="386"/>
        <end position="410"/>
    </location>
</feature>
<feature type="transmembrane region" description="Helical" evidence="1">
    <location>
        <begin position="89"/>
        <end position="112"/>
    </location>
</feature>
<proteinExistence type="predicted"/>
<evidence type="ECO:0000256" key="1">
    <source>
        <dbReference type="SAM" id="Phobius"/>
    </source>
</evidence>
<keyword evidence="1" id="KW-0472">Membrane</keyword>
<evidence type="ECO:0000313" key="2">
    <source>
        <dbReference type="EMBL" id="RAV08033.1"/>
    </source>
</evidence>
<gene>
    <name evidence="2" type="ORF">DQG23_41500</name>
</gene>
<dbReference type="Pfam" id="PF05975">
    <property type="entry name" value="EcsB"/>
    <property type="match status" value="1"/>
</dbReference>
<feature type="transmembrane region" description="Helical" evidence="1">
    <location>
        <begin position="198"/>
        <end position="217"/>
    </location>
</feature>
<keyword evidence="1" id="KW-1133">Transmembrane helix</keyword>
<feature type="transmembrane region" description="Helical" evidence="1">
    <location>
        <begin position="342"/>
        <end position="360"/>
    </location>
</feature>
<keyword evidence="1" id="KW-0812">Transmembrane</keyword>
<organism evidence="2 3">
    <name type="scientific">Paenibacillus contaminans</name>
    <dbReference type="NCBI Taxonomy" id="450362"/>
    <lineage>
        <taxon>Bacteria</taxon>
        <taxon>Bacillati</taxon>
        <taxon>Bacillota</taxon>
        <taxon>Bacilli</taxon>
        <taxon>Bacillales</taxon>
        <taxon>Paenibacillaceae</taxon>
        <taxon>Paenibacillus</taxon>
    </lineage>
</organism>
<evidence type="ECO:0000313" key="3">
    <source>
        <dbReference type="Proteomes" id="UP000250369"/>
    </source>
</evidence>
<sequence length="435" mass="49835">MRDAGRIAVRLLPLPARSCRAAARRRSGPMMTVKKLFWRRVREEWAFQWSVWRLAVDWVVALYVVIPALAFAGYHYLLWWKRSPEWFAFIPYAVIAIILFIWTNIGTIRYFLQEADQLVLLHTKWVRRLMLNGVWYSFGFQAITAGAVVGLTLPLLHHEYAMSWLKVFVLIVFMVAFKMTASLLRQQASIRYAGFRRLLAASALFAVEAASFLAVVLTMRTGVLYGAAACVALLAVFPWLLRRRLSRKGAFHHDIERERTERMKLAAVMLAQYVQKKSRIARKRPLLFRSSNRLFRSRTQVNGLTELSVKSFFRSKASMSVYIRLVMICCGSIAVMPAAGKWILWFGSGLLLSYYIKLFVRDVGEEPFLKLFRWRDSAILEARKKAVFLIMLPGFLLVGAVLGTFAFPWWGALWMTPVSAAVGYAFAETIGSFGK</sequence>
<keyword evidence="3" id="KW-1185">Reference proteome</keyword>
<dbReference type="AlphaFoldDB" id="A0A329LMT9"/>
<feature type="transmembrane region" description="Helical" evidence="1">
    <location>
        <begin position="55"/>
        <end position="77"/>
    </location>
</feature>